<evidence type="ECO:0000313" key="2">
    <source>
        <dbReference type="EMBL" id="MRG99970.1"/>
    </source>
</evidence>
<dbReference type="Proteomes" id="UP000439314">
    <property type="component" value="Unassembled WGS sequence"/>
</dbReference>
<evidence type="ECO:0000256" key="1">
    <source>
        <dbReference type="SAM" id="MobiDB-lite"/>
    </source>
</evidence>
<protein>
    <submittedName>
        <fullName evidence="2">Uncharacterized protein</fullName>
    </submittedName>
</protein>
<feature type="region of interest" description="Disordered" evidence="1">
    <location>
        <begin position="105"/>
        <end position="126"/>
    </location>
</feature>
<organism evidence="2 3">
    <name type="scientific">Xanthomonas sontii</name>
    <dbReference type="NCBI Taxonomy" id="2650745"/>
    <lineage>
        <taxon>Bacteria</taxon>
        <taxon>Pseudomonadati</taxon>
        <taxon>Pseudomonadota</taxon>
        <taxon>Gammaproteobacteria</taxon>
        <taxon>Lysobacterales</taxon>
        <taxon>Lysobacteraceae</taxon>
        <taxon>Xanthomonas</taxon>
    </lineage>
</organism>
<accession>A0A6N7QAD5</accession>
<dbReference type="EMBL" id="WJPN01000004">
    <property type="protein sequence ID" value="MRG99970.1"/>
    <property type="molecule type" value="Genomic_DNA"/>
</dbReference>
<dbReference type="AlphaFoldDB" id="A0A6N7QAD5"/>
<reference evidence="2 3" key="1">
    <citation type="submission" date="2019-11" db="EMBL/GenBank/DDBJ databases">
        <title>First report of rice panicle blight caused by Xanthomonas sp. in Iran.</title>
        <authorList>
            <person name="Mirghasempour S.A."/>
            <person name="Huang S."/>
            <person name="Brady C.L."/>
            <person name="Studholme D.J."/>
        </authorList>
    </citation>
    <scope>NUCLEOTIDE SEQUENCE [LARGE SCALE GENOMIC DNA]</scope>
    <source>
        <strain evidence="2 3">ASD011</strain>
    </source>
</reference>
<evidence type="ECO:0000313" key="3">
    <source>
        <dbReference type="Proteomes" id="UP000439314"/>
    </source>
</evidence>
<sequence>MIFALATDERTLMSFHDLNEAISYCEAIDIQAGGWEFWGQNGEALVAIFLEPNEGSRWHASNGTYSLQPSASGPDLLASLSRVRQLDANPHFASLAALADYLAKGQPHGADQNEETGKTHPPRPLI</sequence>
<gene>
    <name evidence="2" type="ORF">GIY21_06650</name>
</gene>
<name>A0A6N7QAD5_9XANT</name>
<proteinExistence type="predicted"/>
<comment type="caution">
    <text evidence="2">The sequence shown here is derived from an EMBL/GenBank/DDBJ whole genome shotgun (WGS) entry which is preliminary data.</text>
</comment>